<evidence type="ECO:0000256" key="5">
    <source>
        <dbReference type="ARBA" id="ARBA00022692"/>
    </source>
</evidence>
<comment type="caution">
    <text evidence="13">The sequence shown here is derived from an EMBL/GenBank/DDBJ whole genome shotgun (WGS) entry which is preliminary data.</text>
</comment>
<reference evidence="13 14" key="1">
    <citation type="submission" date="2023-02" db="EMBL/GenBank/DDBJ databases">
        <title>Defining the Infant Male Urobiome and Moving Towards Mechanisms in Urobiome Research.</title>
        <authorList>
            <person name="Reasoner S."/>
            <person name="Flores V."/>
            <person name="Van Horn G."/>
            <person name="Morales G."/>
            <person name="Peard L."/>
            <person name="Abelson B."/>
            <person name="Manuel C."/>
            <person name="Lee J."/>
            <person name="Baker B."/>
            <person name="Williams T."/>
            <person name="Schmitz J."/>
            <person name="Clayton D."/>
            <person name="Hadjifrangiskou M."/>
        </authorList>
    </citation>
    <scope>NUCLEOTIDE SEQUENCE [LARGE SCALE GENOMIC DNA]</scope>
    <source>
        <strain evidence="13 14">AS1053</strain>
    </source>
</reference>
<feature type="transmembrane region" description="Helical" evidence="11">
    <location>
        <begin position="66"/>
        <end position="84"/>
    </location>
</feature>
<proteinExistence type="inferred from homology"/>
<name>A0ABT5VB36_9ACTO</name>
<keyword evidence="9 11" id="KW-0472">Membrane</keyword>
<feature type="transmembrane region" description="Helical" evidence="11">
    <location>
        <begin position="148"/>
        <end position="171"/>
    </location>
</feature>
<sequence length="460" mass="48717">MTQREHRDTTHESATEPESATTAESAVTPETASGAEQRKRRSGLRRVGKLAAPVTRYSQALRNESFAGLVLVISAVVALIWANSPGRDTYFALAATKIGPESLGLHLDLAHWAADFVLALFFFVVGMELKQEFTIGSLNDPRKAALPVLAAVTGMLGPIGVYCATQAISGARIYDGWAIPVATDIAFALGVLALVGKGLPKAAGIFLMTLAVADDLGGIIVIAIFFSEGVNFLFLGGGLLVAAVFGLLCWKGWNRWWLLWPLALVCWYCFFRAGVHATISAVVLGFMIPTSTTDADDTPLTERYSERLIFWSAGIALPIFAFFAAGVNITDAGGITALLADPVAIGIYLGLPLGKCIGIFCGTWLFVKVFRLKLGEGLHLGDIFPMSILAGIGFTVSLLIAQLSFAPTDPHEAHARVGVLLGTLLSVILGALATRVRVRHHRASGTLHDDGASGSADSAA</sequence>
<evidence type="ECO:0000256" key="1">
    <source>
        <dbReference type="ARBA" id="ARBA00004429"/>
    </source>
</evidence>
<keyword evidence="6 11" id="KW-1133">Transmembrane helix</keyword>
<feature type="transmembrane region" description="Helical" evidence="11">
    <location>
        <begin position="202"/>
        <end position="226"/>
    </location>
</feature>
<comment type="subcellular location">
    <subcellularLocation>
        <location evidence="1">Cell inner membrane</location>
        <topology evidence="1">Multi-pass membrane protein</topology>
    </subcellularLocation>
    <subcellularLocation>
        <location evidence="11">Cell membrane</location>
        <topology evidence="11">Multi-pass membrane protein</topology>
    </subcellularLocation>
</comment>
<evidence type="ECO:0000256" key="4">
    <source>
        <dbReference type="ARBA" id="ARBA00022475"/>
    </source>
</evidence>
<feature type="compositionally biased region" description="Polar residues" evidence="12">
    <location>
        <begin position="16"/>
        <end position="31"/>
    </location>
</feature>
<comment type="function">
    <text evidence="11">Na(+)/H(+) antiporter that extrudes sodium in exchange for external protons.</text>
</comment>
<dbReference type="Gene3D" id="1.20.1530.10">
    <property type="entry name" value="Na+/H+ antiporter like domain"/>
    <property type="match status" value="1"/>
</dbReference>
<feature type="region of interest" description="Disordered" evidence="12">
    <location>
        <begin position="1"/>
        <end position="44"/>
    </location>
</feature>
<feature type="transmembrane region" description="Helical" evidence="11">
    <location>
        <begin position="308"/>
        <end position="325"/>
    </location>
</feature>
<dbReference type="RefSeq" id="WP_016443215.1">
    <property type="nucleotide sequence ID" value="NZ_CAMXYX010000023.1"/>
</dbReference>
<feature type="transmembrane region" description="Helical" evidence="11">
    <location>
        <begin position="177"/>
        <end position="195"/>
    </location>
</feature>
<evidence type="ECO:0000256" key="2">
    <source>
        <dbReference type="ARBA" id="ARBA00022448"/>
    </source>
</evidence>
<evidence type="ECO:0000313" key="13">
    <source>
        <dbReference type="EMBL" id="MDE1657182.1"/>
    </source>
</evidence>
<feature type="transmembrane region" description="Helical" evidence="11">
    <location>
        <begin position="386"/>
        <end position="405"/>
    </location>
</feature>
<evidence type="ECO:0000313" key="14">
    <source>
        <dbReference type="Proteomes" id="UP001219297"/>
    </source>
</evidence>
<dbReference type="HAMAP" id="MF_01844">
    <property type="entry name" value="NhaA"/>
    <property type="match status" value="1"/>
</dbReference>
<keyword evidence="10 11" id="KW-0739">Sodium transport</keyword>
<protein>
    <recommendedName>
        <fullName evidence="11">Na(+)/H(+) antiporter NhaA</fullName>
    </recommendedName>
    <alternativeName>
        <fullName evidence="11">Sodium/proton antiporter NhaA</fullName>
    </alternativeName>
</protein>
<keyword evidence="14" id="KW-1185">Reference proteome</keyword>
<comment type="catalytic activity">
    <reaction evidence="11">
        <text>Na(+)(in) + 2 H(+)(out) = Na(+)(out) + 2 H(+)(in)</text>
        <dbReference type="Rhea" id="RHEA:29251"/>
        <dbReference type="ChEBI" id="CHEBI:15378"/>
        <dbReference type="ChEBI" id="CHEBI:29101"/>
    </reaction>
</comment>
<gene>
    <name evidence="11 13" type="primary">nhaA</name>
    <name evidence="13" type="ORF">PWJ81_08895</name>
</gene>
<keyword evidence="5 11" id="KW-0812">Transmembrane</keyword>
<dbReference type="PANTHER" id="PTHR30341">
    <property type="entry name" value="SODIUM ION/PROTON ANTIPORTER NHAA-RELATED"/>
    <property type="match status" value="1"/>
</dbReference>
<feature type="transmembrane region" description="Helical" evidence="11">
    <location>
        <begin position="232"/>
        <end position="250"/>
    </location>
</feature>
<feature type="transmembrane region" description="Helical" evidence="11">
    <location>
        <begin position="109"/>
        <end position="127"/>
    </location>
</feature>
<feature type="transmembrane region" description="Helical" evidence="11">
    <location>
        <begin position="417"/>
        <end position="434"/>
    </location>
</feature>
<organism evidence="13 14">
    <name type="scientific">Actinotignum sanguinis</name>
    <dbReference type="NCBI Taxonomy" id="1445614"/>
    <lineage>
        <taxon>Bacteria</taxon>
        <taxon>Bacillati</taxon>
        <taxon>Actinomycetota</taxon>
        <taxon>Actinomycetes</taxon>
        <taxon>Actinomycetales</taxon>
        <taxon>Actinomycetaceae</taxon>
        <taxon>Actinotignum</taxon>
    </lineage>
</organism>
<evidence type="ECO:0000256" key="3">
    <source>
        <dbReference type="ARBA" id="ARBA00022449"/>
    </source>
</evidence>
<evidence type="ECO:0000256" key="8">
    <source>
        <dbReference type="ARBA" id="ARBA00023065"/>
    </source>
</evidence>
<keyword evidence="2 11" id="KW-0813">Transport</keyword>
<evidence type="ECO:0000256" key="11">
    <source>
        <dbReference type="HAMAP-Rule" id="MF_01844"/>
    </source>
</evidence>
<keyword evidence="3 11" id="KW-0050">Antiport</keyword>
<evidence type="ECO:0000256" key="6">
    <source>
        <dbReference type="ARBA" id="ARBA00022989"/>
    </source>
</evidence>
<dbReference type="Pfam" id="PF06965">
    <property type="entry name" value="Na_H_antiport_1"/>
    <property type="match status" value="1"/>
</dbReference>
<evidence type="ECO:0000256" key="7">
    <source>
        <dbReference type="ARBA" id="ARBA00023053"/>
    </source>
</evidence>
<dbReference type="Proteomes" id="UP001219297">
    <property type="component" value="Unassembled WGS sequence"/>
</dbReference>
<dbReference type="EMBL" id="JARBHI010000028">
    <property type="protein sequence ID" value="MDE1657182.1"/>
    <property type="molecule type" value="Genomic_DNA"/>
</dbReference>
<keyword evidence="7 11" id="KW-0915">Sodium</keyword>
<dbReference type="InterPro" id="IPR023171">
    <property type="entry name" value="Na/H_antiporter_dom_sf"/>
</dbReference>
<dbReference type="NCBIfam" id="TIGR00773">
    <property type="entry name" value="NhaA"/>
    <property type="match status" value="1"/>
</dbReference>
<evidence type="ECO:0000256" key="9">
    <source>
        <dbReference type="ARBA" id="ARBA00023136"/>
    </source>
</evidence>
<dbReference type="PANTHER" id="PTHR30341:SF0">
    <property type="entry name" value="NA(+)_H(+) ANTIPORTER NHAA"/>
    <property type="match status" value="1"/>
</dbReference>
<feature type="compositionally biased region" description="Basic and acidic residues" evidence="12">
    <location>
        <begin position="1"/>
        <end position="14"/>
    </location>
</feature>
<evidence type="ECO:0000256" key="12">
    <source>
        <dbReference type="SAM" id="MobiDB-lite"/>
    </source>
</evidence>
<comment type="similarity">
    <text evidence="11">Belongs to the NhaA Na(+)/H(+) (TC 2.A.33) antiporter family.</text>
</comment>
<evidence type="ECO:0000256" key="10">
    <source>
        <dbReference type="ARBA" id="ARBA00023201"/>
    </source>
</evidence>
<dbReference type="InterPro" id="IPR004670">
    <property type="entry name" value="NhaA"/>
</dbReference>
<keyword evidence="4 11" id="KW-1003">Cell membrane</keyword>
<accession>A0ABT5VB36</accession>
<keyword evidence="8 11" id="KW-0406">Ion transport</keyword>